<dbReference type="EMBL" id="MEIA01000148">
    <property type="protein sequence ID" value="OJF13515.1"/>
    <property type="molecule type" value="Genomic_DNA"/>
</dbReference>
<organism evidence="2 3">
    <name type="scientific">Couchioplanes caeruleus subsp. caeruleus</name>
    <dbReference type="NCBI Taxonomy" id="56427"/>
    <lineage>
        <taxon>Bacteria</taxon>
        <taxon>Bacillati</taxon>
        <taxon>Actinomycetota</taxon>
        <taxon>Actinomycetes</taxon>
        <taxon>Micromonosporales</taxon>
        <taxon>Micromonosporaceae</taxon>
        <taxon>Couchioplanes</taxon>
    </lineage>
</organism>
<keyword evidence="3" id="KW-1185">Reference proteome</keyword>
<dbReference type="SUPFAM" id="SSF51735">
    <property type="entry name" value="NAD(P)-binding Rossmann-fold domains"/>
    <property type="match status" value="1"/>
</dbReference>
<dbReference type="InterPro" id="IPR036291">
    <property type="entry name" value="NAD(P)-bd_dom_sf"/>
</dbReference>
<dbReference type="AlphaFoldDB" id="A0A1K0GVU7"/>
<protein>
    <submittedName>
        <fullName evidence="2">Epimerase</fullName>
    </submittedName>
</protein>
<dbReference type="PANTHER" id="PTHR48079">
    <property type="entry name" value="PROTEIN YEEZ"/>
    <property type="match status" value="1"/>
</dbReference>
<feature type="domain" description="NAD-dependent epimerase/dehydratase" evidence="1">
    <location>
        <begin position="3"/>
        <end position="240"/>
    </location>
</feature>
<sequence>MRVVIVGASGNAGTALLRRLRHEPGMDLAGVVRRPPGTTAAPYDAVEWHSCDIGAPEAPGRLTELFQGADAVVHLAWQIQPSHDQGRLYRTNVTGSRAVVEAVLRAGVPALVYASSVGVYTSGPKDAYVTEAYPRTGVRGSSYSRHKVLVETLLDRVESDHPPLRIVRLRPGLIFQRDVGTEIGRYFAGPLLPARLLRYGRIPLVPSHPALRVQAVHADDLADAYARALTSDVRGAFNVAAGPVLDPSVAARAFHGREVPVPGFLLRAAADLSWRLRLQPVDVGWVRLGLKAPLMSCERIAAELGWRPLTDAVHSLKELVEGLAERAHTDSPPLSGAPDLPGRMGGLLRGRLPGAGNPY</sequence>
<dbReference type="Pfam" id="PF01370">
    <property type="entry name" value="Epimerase"/>
    <property type="match status" value="1"/>
</dbReference>
<proteinExistence type="predicted"/>
<dbReference type="PANTHER" id="PTHR48079:SF6">
    <property type="entry name" value="NAD(P)-BINDING DOMAIN-CONTAINING PROTEIN-RELATED"/>
    <property type="match status" value="1"/>
</dbReference>
<reference evidence="2 3" key="1">
    <citation type="submission" date="2016-09" db="EMBL/GenBank/DDBJ databases">
        <title>Couchioplanes caeruleus draft genome sequence.</title>
        <authorList>
            <person name="Sheehan J."/>
            <person name="Caffrey P."/>
        </authorList>
    </citation>
    <scope>NUCLEOTIDE SEQUENCE [LARGE SCALE GENOMIC DNA]</scope>
    <source>
        <strain evidence="2 3">DSM 43634</strain>
    </source>
</reference>
<accession>A0A1K0GVU7</accession>
<comment type="caution">
    <text evidence="2">The sequence shown here is derived from an EMBL/GenBank/DDBJ whole genome shotgun (WGS) entry which is preliminary data.</text>
</comment>
<dbReference type="GO" id="GO:0005737">
    <property type="term" value="C:cytoplasm"/>
    <property type="evidence" value="ECO:0007669"/>
    <property type="project" value="TreeGrafter"/>
</dbReference>
<dbReference type="RefSeq" id="WP_071805930.1">
    <property type="nucleotide sequence ID" value="NZ_MEIA01000148.1"/>
</dbReference>
<dbReference type="Gene3D" id="3.40.50.720">
    <property type="entry name" value="NAD(P)-binding Rossmann-like Domain"/>
    <property type="match status" value="1"/>
</dbReference>
<evidence type="ECO:0000313" key="3">
    <source>
        <dbReference type="Proteomes" id="UP000182486"/>
    </source>
</evidence>
<gene>
    <name evidence="2" type="ORF">BG844_14805</name>
</gene>
<evidence type="ECO:0000259" key="1">
    <source>
        <dbReference type="Pfam" id="PF01370"/>
    </source>
</evidence>
<dbReference type="InterPro" id="IPR001509">
    <property type="entry name" value="Epimerase_deHydtase"/>
</dbReference>
<dbReference type="Proteomes" id="UP000182486">
    <property type="component" value="Unassembled WGS sequence"/>
</dbReference>
<name>A0A1K0GVU7_9ACTN</name>
<dbReference type="InterPro" id="IPR051783">
    <property type="entry name" value="NAD(P)-dependent_oxidoreduct"/>
</dbReference>
<evidence type="ECO:0000313" key="2">
    <source>
        <dbReference type="EMBL" id="OJF13515.1"/>
    </source>
</evidence>
<dbReference type="GO" id="GO:0004029">
    <property type="term" value="F:aldehyde dehydrogenase (NAD+) activity"/>
    <property type="evidence" value="ECO:0007669"/>
    <property type="project" value="TreeGrafter"/>
</dbReference>